<evidence type="ECO:0000256" key="1">
    <source>
        <dbReference type="ARBA" id="ARBA00009986"/>
    </source>
</evidence>
<dbReference type="Gene3D" id="3.40.309.10">
    <property type="entry name" value="Aldehyde Dehydrogenase, Chain A, domain 2"/>
    <property type="match status" value="1"/>
</dbReference>
<evidence type="ECO:0000256" key="5">
    <source>
        <dbReference type="RuleBase" id="RU003345"/>
    </source>
</evidence>
<evidence type="ECO:0000313" key="7">
    <source>
        <dbReference type="EMBL" id="KWV58635.1"/>
    </source>
</evidence>
<dbReference type="EMBL" id="LNCU01000036">
    <property type="protein sequence ID" value="KWV58635.1"/>
    <property type="molecule type" value="Genomic_DNA"/>
</dbReference>
<dbReference type="Gene3D" id="3.40.605.10">
    <property type="entry name" value="Aldehyde Dehydrogenase, Chain A, domain 1"/>
    <property type="match status" value="1"/>
</dbReference>
<organism evidence="7 8">
    <name type="scientific">Bradyrhizobium macuxiense</name>
    <dbReference type="NCBI Taxonomy" id="1755647"/>
    <lineage>
        <taxon>Bacteria</taxon>
        <taxon>Pseudomonadati</taxon>
        <taxon>Pseudomonadota</taxon>
        <taxon>Alphaproteobacteria</taxon>
        <taxon>Hyphomicrobiales</taxon>
        <taxon>Nitrobacteraceae</taxon>
        <taxon>Bradyrhizobium</taxon>
    </lineage>
</organism>
<dbReference type="RefSeq" id="WP_066503411.1">
    <property type="nucleotide sequence ID" value="NZ_LNCU01000036.1"/>
</dbReference>
<dbReference type="PANTHER" id="PTHR11699">
    <property type="entry name" value="ALDEHYDE DEHYDROGENASE-RELATED"/>
    <property type="match status" value="1"/>
</dbReference>
<reference evidence="7 8" key="1">
    <citation type="submission" date="2015-11" db="EMBL/GenBank/DDBJ databases">
        <title>Draft Genome Sequence of the Strain BR 10303 (Bradyrhizobium sp.) isolated from nodules of Centrolobium paraense.</title>
        <authorList>
            <person name="Zelli J.E."/>
            <person name="Simoes-Araujo J.L."/>
            <person name="Barauna A.C."/>
            <person name="Silva K."/>
        </authorList>
    </citation>
    <scope>NUCLEOTIDE SEQUENCE [LARGE SCALE GENOMIC DNA]</scope>
    <source>
        <strain evidence="7 8">BR 10303</strain>
    </source>
</reference>
<dbReference type="InterPro" id="IPR015590">
    <property type="entry name" value="Aldehyde_DH_dom"/>
</dbReference>
<dbReference type="GO" id="GO:0004030">
    <property type="term" value="F:aldehyde dehydrogenase [NAD(P)+] activity"/>
    <property type="evidence" value="ECO:0007669"/>
    <property type="project" value="UniProtKB-ARBA"/>
</dbReference>
<comment type="caution">
    <text evidence="7">The sequence shown here is derived from an EMBL/GenBank/DDBJ whole genome shotgun (WGS) entry which is preliminary data.</text>
</comment>
<dbReference type="OrthoDB" id="8175464at2"/>
<evidence type="ECO:0000259" key="6">
    <source>
        <dbReference type="Pfam" id="PF00171"/>
    </source>
</evidence>
<dbReference type="InterPro" id="IPR029510">
    <property type="entry name" value="Ald_DH_CS_GLU"/>
</dbReference>
<dbReference type="Pfam" id="PF00171">
    <property type="entry name" value="Aldedh"/>
    <property type="match status" value="1"/>
</dbReference>
<feature type="domain" description="Aldehyde dehydrogenase" evidence="6">
    <location>
        <begin position="32"/>
        <end position="489"/>
    </location>
</feature>
<sequence length="494" mass="52312">MQQAQIDRLRSAVIPAQQLFVGGRSTQASGNARLDVVSPIDGRVLTTIADGDATDIDLAVSRARQAFEQGTWSRAAPAQRKKVLLKFAELIEQHALEIAVLGVRDNGTEIGMAYKAEPLSAAGTIRYYAEAVDKVYGEIAPTSGDVLGLVHREPLGVVGVIVPWNFPLMIGAWKIGPALAAGNSVVVKPPELASLTLLRLAELASEAGLPDGVLNVVTGRGASAGEALALHMDVDALAFTGSGAVGRRLLECSARSNLKRVHLELGGKSPNIVFADVPDIKQAAKVSANGIFRNSGQVCVAGSRLLVQSAIYERFMDELLQVTAKLRVGDPLELTSDIGAISSHAQLRKNLDAVARAEEQGATRLAGGEQIRIESGGNFMVPAILADVTPAMDLWREEVFGPVLAVTRFERQEEAVGLANATPYGLASAVWTGSLSRAHRMVRAVRAGVVHVNTYGGADITVPLGGFRQSGFGRDKSLHALDAYTDLKTAWIAL</sequence>
<proteinExistence type="inferred from homology"/>
<dbReference type="AlphaFoldDB" id="A0A109K0X2"/>
<dbReference type="SUPFAM" id="SSF53720">
    <property type="entry name" value="ALDH-like"/>
    <property type="match status" value="1"/>
</dbReference>
<protein>
    <submittedName>
        <fullName evidence="7">Aldehyde dehydrogenase</fullName>
    </submittedName>
</protein>
<dbReference type="InterPro" id="IPR016162">
    <property type="entry name" value="Ald_DH_N"/>
</dbReference>
<dbReference type="InterPro" id="IPR016160">
    <property type="entry name" value="Ald_DH_CS_CYS"/>
</dbReference>
<dbReference type="FunFam" id="3.40.309.10:FF:000012">
    <property type="entry name" value="Betaine aldehyde dehydrogenase"/>
    <property type="match status" value="1"/>
</dbReference>
<dbReference type="Proteomes" id="UP000057737">
    <property type="component" value="Unassembled WGS sequence"/>
</dbReference>
<feature type="active site" evidence="4">
    <location>
        <position position="264"/>
    </location>
</feature>
<accession>A0A109K0X2</accession>
<dbReference type="CDD" id="cd07112">
    <property type="entry name" value="ALDH_GABALDH-PuuC"/>
    <property type="match status" value="1"/>
</dbReference>
<dbReference type="PROSITE" id="PS00070">
    <property type="entry name" value="ALDEHYDE_DEHYDR_CYS"/>
    <property type="match status" value="1"/>
</dbReference>
<dbReference type="InterPro" id="IPR016161">
    <property type="entry name" value="Ald_DH/histidinol_DH"/>
</dbReference>
<keyword evidence="3" id="KW-0558">Oxidation</keyword>
<evidence type="ECO:0000256" key="2">
    <source>
        <dbReference type="ARBA" id="ARBA00023002"/>
    </source>
</evidence>
<evidence type="ECO:0000313" key="8">
    <source>
        <dbReference type="Proteomes" id="UP000057737"/>
    </source>
</evidence>
<comment type="similarity">
    <text evidence="1 5">Belongs to the aldehyde dehydrogenase family.</text>
</comment>
<dbReference type="InterPro" id="IPR016163">
    <property type="entry name" value="Ald_DH_C"/>
</dbReference>
<name>A0A109K0X2_9BRAD</name>
<dbReference type="FunFam" id="3.40.605.10:FF:000001">
    <property type="entry name" value="Aldehyde dehydrogenase 1"/>
    <property type="match status" value="1"/>
</dbReference>
<keyword evidence="2 5" id="KW-0560">Oxidoreductase</keyword>
<evidence type="ECO:0000256" key="3">
    <source>
        <dbReference type="ARBA" id="ARBA00023097"/>
    </source>
</evidence>
<keyword evidence="8" id="KW-1185">Reference proteome</keyword>
<dbReference type="PROSITE" id="PS00687">
    <property type="entry name" value="ALDEHYDE_DEHYDR_GLU"/>
    <property type="match status" value="1"/>
</dbReference>
<gene>
    <name evidence="7" type="ORF">AS156_34245</name>
</gene>
<evidence type="ECO:0000256" key="4">
    <source>
        <dbReference type="PROSITE-ProRule" id="PRU10007"/>
    </source>
</evidence>